<evidence type="ECO:0000256" key="1">
    <source>
        <dbReference type="ARBA" id="ARBA00023172"/>
    </source>
</evidence>
<evidence type="ECO:0000313" key="4">
    <source>
        <dbReference type="Proteomes" id="UP000050783"/>
    </source>
</evidence>
<accession>A0A0P1ECW9</accession>
<name>A0A0P1ECW9_9RHOB</name>
<dbReference type="EMBL" id="CYPU01000021">
    <property type="protein sequence ID" value="CUH47043.1"/>
    <property type="molecule type" value="Genomic_DNA"/>
</dbReference>
<sequence length="96" mass="10734">MLGRTLLFPSSFHERTHISARQYARLVRDWVSAIGLEPGGYGAHALRRTKAALIYRKTGNLRAVQLLLGHTKFDSTVRYLGVDLEVALSIAEKIDV</sequence>
<gene>
    <name evidence="3" type="ORF">RUA4292_01210</name>
</gene>
<dbReference type="GO" id="GO:0003677">
    <property type="term" value="F:DNA binding"/>
    <property type="evidence" value="ECO:0007669"/>
    <property type="project" value="InterPro"/>
</dbReference>
<dbReference type="InterPro" id="IPR002104">
    <property type="entry name" value="Integrase_catalytic"/>
</dbReference>
<dbReference type="Pfam" id="PF00589">
    <property type="entry name" value="Phage_integrase"/>
    <property type="match status" value="1"/>
</dbReference>
<dbReference type="Gene3D" id="1.10.443.10">
    <property type="entry name" value="Intergrase catalytic core"/>
    <property type="match status" value="1"/>
</dbReference>
<evidence type="ECO:0000259" key="2">
    <source>
        <dbReference type="PROSITE" id="PS51898"/>
    </source>
</evidence>
<organism evidence="3 4">
    <name type="scientific">Ruegeria atlantica</name>
    <dbReference type="NCBI Taxonomy" id="81569"/>
    <lineage>
        <taxon>Bacteria</taxon>
        <taxon>Pseudomonadati</taxon>
        <taxon>Pseudomonadota</taxon>
        <taxon>Alphaproteobacteria</taxon>
        <taxon>Rhodobacterales</taxon>
        <taxon>Roseobacteraceae</taxon>
        <taxon>Ruegeria</taxon>
    </lineage>
</organism>
<dbReference type="PROSITE" id="PS51898">
    <property type="entry name" value="TYR_RECOMBINASE"/>
    <property type="match status" value="1"/>
</dbReference>
<dbReference type="GO" id="GO:0006310">
    <property type="term" value="P:DNA recombination"/>
    <property type="evidence" value="ECO:0007669"/>
    <property type="project" value="UniProtKB-KW"/>
</dbReference>
<reference evidence="3 4" key="1">
    <citation type="submission" date="2015-09" db="EMBL/GenBank/DDBJ databases">
        <authorList>
            <consortium name="Swine Surveillance"/>
        </authorList>
    </citation>
    <scope>NUCLEOTIDE SEQUENCE [LARGE SCALE GENOMIC DNA]</scope>
    <source>
        <strain evidence="3 4">CECT 4292</strain>
    </source>
</reference>
<proteinExistence type="predicted"/>
<dbReference type="Proteomes" id="UP000050783">
    <property type="component" value="Unassembled WGS sequence"/>
</dbReference>
<feature type="domain" description="Tyr recombinase" evidence="2">
    <location>
        <begin position="1"/>
        <end position="92"/>
    </location>
</feature>
<dbReference type="InterPro" id="IPR013762">
    <property type="entry name" value="Integrase-like_cat_sf"/>
</dbReference>
<dbReference type="InterPro" id="IPR011010">
    <property type="entry name" value="DNA_brk_join_enz"/>
</dbReference>
<dbReference type="AlphaFoldDB" id="A0A0P1ECW9"/>
<keyword evidence="1" id="KW-0233">DNA recombination</keyword>
<dbReference type="SUPFAM" id="SSF56349">
    <property type="entry name" value="DNA breaking-rejoining enzymes"/>
    <property type="match status" value="1"/>
</dbReference>
<evidence type="ECO:0000313" key="3">
    <source>
        <dbReference type="EMBL" id="CUH47043.1"/>
    </source>
</evidence>
<dbReference type="GO" id="GO:0015074">
    <property type="term" value="P:DNA integration"/>
    <property type="evidence" value="ECO:0007669"/>
    <property type="project" value="InterPro"/>
</dbReference>
<protein>
    <submittedName>
        <fullName evidence="3">Site-specific tyrosine recombinase XerC</fullName>
    </submittedName>
</protein>